<dbReference type="AlphaFoldDB" id="A0A1R3KH01"/>
<keyword evidence="5" id="KW-1185">Reference proteome</keyword>
<dbReference type="OrthoDB" id="1489976at2759"/>
<dbReference type="EMBL" id="AWUE01013650">
    <property type="protein sequence ID" value="OMP06288.1"/>
    <property type="molecule type" value="Genomic_DNA"/>
</dbReference>
<comment type="similarity">
    <text evidence="1">Belongs to the ARG7 family.</text>
</comment>
<dbReference type="GO" id="GO:0009733">
    <property type="term" value="P:response to auxin"/>
    <property type="evidence" value="ECO:0007669"/>
    <property type="project" value="InterPro"/>
</dbReference>
<gene>
    <name evidence="4" type="ORF">COLO4_08218</name>
</gene>
<organism evidence="4 5">
    <name type="scientific">Corchorus olitorius</name>
    <dbReference type="NCBI Taxonomy" id="93759"/>
    <lineage>
        <taxon>Eukaryota</taxon>
        <taxon>Viridiplantae</taxon>
        <taxon>Streptophyta</taxon>
        <taxon>Embryophyta</taxon>
        <taxon>Tracheophyta</taxon>
        <taxon>Spermatophyta</taxon>
        <taxon>Magnoliopsida</taxon>
        <taxon>eudicotyledons</taxon>
        <taxon>Gunneridae</taxon>
        <taxon>Pentapetalae</taxon>
        <taxon>rosids</taxon>
        <taxon>malvids</taxon>
        <taxon>Malvales</taxon>
        <taxon>Malvaceae</taxon>
        <taxon>Grewioideae</taxon>
        <taxon>Apeibeae</taxon>
        <taxon>Corchorus</taxon>
    </lineage>
</organism>
<protein>
    <submittedName>
        <fullName evidence="4">Auxin responsive SAUR protein</fullName>
    </submittedName>
</protein>
<evidence type="ECO:0000256" key="3">
    <source>
        <dbReference type="ARBA" id="ARBA00022604"/>
    </source>
</evidence>
<reference evidence="5" key="1">
    <citation type="submission" date="2013-09" db="EMBL/GenBank/DDBJ databases">
        <title>Corchorus olitorius genome sequencing.</title>
        <authorList>
            <person name="Alam M."/>
            <person name="Haque M.S."/>
            <person name="Islam M.S."/>
            <person name="Emdad E.M."/>
            <person name="Islam M.M."/>
            <person name="Ahmed B."/>
            <person name="Halim A."/>
            <person name="Hossen Q.M.M."/>
            <person name="Hossain M.Z."/>
            <person name="Ahmed R."/>
            <person name="Khan M.M."/>
            <person name="Islam R."/>
            <person name="Rashid M.M."/>
            <person name="Khan S.A."/>
            <person name="Rahman M.S."/>
            <person name="Alam M."/>
            <person name="Yahiya A.S."/>
            <person name="Khan M.S."/>
            <person name="Azam M.S."/>
            <person name="Haque T."/>
            <person name="Lashkar M.Z.H."/>
            <person name="Akhand A.I."/>
            <person name="Morshed G."/>
            <person name="Roy S."/>
            <person name="Uddin K.S."/>
            <person name="Rabeya T."/>
            <person name="Hossain A.S."/>
            <person name="Chowdhury A."/>
            <person name="Snigdha A.R."/>
            <person name="Mortoza M.S."/>
            <person name="Matin S.A."/>
            <person name="Hoque S.M.E."/>
            <person name="Islam M.K."/>
            <person name="Roy D.K."/>
            <person name="Haider R."/>
            <person name="Moosa M.M."/>
            <person name="Elias S.M."/>
            <person name="Hasan A.M."/>
            <person name="Jahan S."/>
            <person name="Shafiuddin M."/>
            <person name="Mahmood N."/>
            <person name="Shommy N.S."/>
        </authorList>
    </citation>
    <scope>NUCLEOTIDE SEQUENCE [LARGE SCALE GENOMIC DNA]</scope>
    <source>
        <strain evidence="5">cv. O-4</strain>
    </source>
</reference>
<dbReference type="InterPro" id="IPR003676">
    <property type="entry name" value="SAUR_fam"/>
</dbReference>
<keyword evidence="2" id="KW-0217">Developmental protein</keyword>
<evidence type="ECO:0000256" key="2">
    <source>
        <dbReference type="ARBA" id="ARBA00022473"/>
    </source>
</evidence>
<evidence type="ECO:0000313" key="5">
    <source>
        <dbReference type="Proteomes" id="UP000187203"/>
    </source>
</evidence>
<evidence type="ECO:0000313" key="4">
    <source>
        <dbReference type="EMBL" id="OMP06288.1"/>
    </source>
</evidence>
<keyword evidence="3" id="KW-0341">Growth regulation</keyword>
<dbReference type="Proteomes" id="UP000187203">
    <property type="component" value="Unassembled WGS sequence"/>
</dbReference>
<comment type="caution">
    <text evidence="4">The sequence shown here is derived from an EMBL/GenBank/DDBJ whole genome shotgun (WGS) entry which is preliminary data.</text>
</comment>
<proteinExistence type="inferred from homology"/>
<sequence>MPFKKEIKEALQKTKRRDYHKHGLDSAINNLASKTTSLIKKTCRSGDLDKYYTYKRLAELQQHDHEYDDEDQDPTTYVPVYVGKEAKRYDVPAQYLSLPRFRQMMRQSQGRHDHNNLDTSNNRPIILSCSTEAFELLLELCSFKRD</sequence>
<dbReference type="Pfam" id="PF02519">
    <property type="entry name" value="Auxin_inducible"/>
    <property type="match status" value="1"/>
</dbReference>
<evidence type="ECO:0000256" key="1">
    <source>
        <dbReference type="ARBA" id="ARBA00006974"/>
    </source>
</evidence>
<name>A0A1R3KH01_9ROSI</name>
<accession>A0A1R3KH01</accession>